<dbReference type="PANTHER" id="PTHR46661">
    <property type="entry name" value="E3 UBIQUITIN-PROTEIN LIGASE ZNRF1-LIKE PROTEIN"/>
    <property type="match status" value="1"/>
</dbReference>
<evidence type="ECO:0000256" key="7">
    <source>
        <dbReference type="ARBA" id="ARBA00022679"/>
    </source>
</evidence>
<evidence type="ECO:0000256" key="3">
    <source>
        <dbReference type="ARBA" id="ARBA00004177"/>
    </source>
</evidence>
<keyword evidence="12" id="KW-0862">Zinc</keyword>
<evidence type="ECO:0000256" key="11">
    <source>
        <dbReference type="ARBA" id="ARBA00022786"/>
    </source>
</evidence>
<evidence type="ECO:0000313" key="19">
    <source>
        <dbReference type="RefSeq" id="XP_013777315.2"/>
    </source>
</evidence>
<evidence type="ECO:0000256" key="4">
    <source>
        <dbReference type="ARBA" id="ARBA00004371"/>
    </source>
</evidence>
<gene>
    <name evidence="19" type="primary">LOC106461993</name>
</gene>
<dbReference type="SUPFAM" id="SSF57850">
    <property type="entry name" value="RING/U-box"/>
    <property type="match status" value="1"/>
</dbReference>
<keyword evidence="15" id="KW-0449">Lipoprotein</keyword>
<dbReference type="RefSeq" id="XP_013777315.2">
    <property type="nucleotide sequence ID" value="XM_013921861.2"/>
</dbReference>
<keyword evidence="11" id="KW-0833">Ubl conjugation pathway</keyword>
<evidence type="ECO:0000256" key="2">
    <source>
        <dbReference type="ARBA" id="ARBA00004170"/>
    </source>
</evidence>
<evidence type="ECO:0000256" key="1">
    <source>
        <dbReference type="ARBA" id="ARBA00000900"/>
    </source>
</evidence>
<feature type="domain" description="RING-type" evidence="17">
    <location>
        <begin position="66"/>
        <end position="106"/>
    </location>
</feature>
<evidence type="ECO:0000313" key="18">
    <source>
        <dbReference type="Proteomes" id="UP000694941"/>
    </source>
</evidence>
<comment type="catalytic activity">
    <reaction evidence="1">
        <text>S-ubiquitinyl-[E2 ubiquitin-conjugating enzyme]-L-cysteine + [acceptor protein]-L-lysine = [E2 ubiquitin-conjugating enzyme]-L-cysteine + N(6)-ubiquitinyl-[acceptor protein]-L-lysine.</text>
        <dbReference type="EC" id="2.3.2.27"/>
    </reaction>
</comment>
<dbReference type="EC" id="2.3.2.27" evidence="6"/>
<evidence type="ECO:0000256" key="14">
    <source>
        <dbReference type="ARBA" id="ARBA00023228"/>
    </source>
</evidence>
<evidence type="ECO:0000256" key="9">
    <source>
        <dbReference type="ARBA" id="ARBA00022753"/>
    </source>
</evidence>
<evidence type="ECO:0000259" key="17">
    <source>
        <dbReference type="PROSITE" id="PS50089"/>
    </source>
</evidence>
<proteinExistence type="predicted"/>
<keyword evidence="18" id="KW-1185">Reference proteome</keyword>
<sequence length="109" mass="12596">MAFIHLLKGKTHVFGISHSFSYEGIKCPMCSRFVIPEDVEYHLVMCLTKPRINYNEDVLSEDKGECVICFEELEQGDTIARLPCLCIYHKVCIDAWFQVNRSCPEHPNN</sequence>
<keyword evidence="7" id="KW-0808">Transferase</keyword>
<evidence type="ECO:0000256" key="16">
    <source>
        <dbReference type="PROSITE-ProRule" id="PRU00175"/>
    </source>
</evidence>
<dbReference type="Proteomes" id="UP000694941">
    <property type="component" value="Unplaced"/>
</dbReference>
<dbReference type="Pfam" id="PF13639">
    <property type="entry name" value="zf-RING_2"/>
    <property type="match status" value="1"/>
</dbReference>
<keyword evidence="8" id="KW-0519">Myristate</keyword>
<dbReference type="InterPro" id="IPR013083">
    <property type="entry name" value="Znf_RING/FYVE/PHD"/>
</dbReference>
<evidence type="ECO:0000256" key="5">
    <source>
        <dbReference type="ARBA" id="ARBA00004906"/>
    </source>
</evidence>
<comment type="pathway">
    <text evidence="5">Protein modification; protein ubiquitination.</text>
</comment>
<protein>
    <recommendedName>
        <fullName evidence="6">RING-type E3 ubiquitin transferase</fullName>
        <ecNumber evidence="6">2.3.2.27</ecNumber>
    </recommendedName>
</protein>
<evidence type="ECO:0000256" key="13">
    <source>
        <dbReference type="ARBA" id="ARBA00023136"/>
    </source>
</evidence>
<dbReference type="SMART" id="SM00184">
    <property type="entry name" value="RING"/>
    <property type="match status" value="1"/>
</dbReference>
<organism evidence="18 19">
    <name type="scientific">Limulus polyphemus</name>
    <name type="common">Atlantic horseshoe crab</name>
    <dbReference type="NCBI Taxonomy" id="6850"/>
    <lineage>
        <taxon>Eukaryota</taxon>
        <taxon>Metazoa</taxon>
        <taxon>Ecdysozoa</taxon>
        <taxon>Arthropoda</taxon>
        <taxon>Chelicerata</taxon>
        <taxon>Merostomata</taxon>
        <taxon>Xiphosura</taxon>
        <taxon>Limulidae</taxon>
        <taxon>Limulus</taxon>
    </lineage>
</organism>
<dbReference type="PROSITE" id="PS50089">
    <property type="entry name" value="ZF_RING_2"/>
    <property type="match status" value="1"/>
</dbReference>
<dbReference type="Gene3D" id="3.30.40.10">
    <property type="entry name" value="Zinc/RING finger domain, C3HC4 (zinc finger)"/>
    <property type="match status" value="1"/>
</dbReference>
<evidence type="ECO:0000256" key="8">
    <source>
        <dbReference type="ARBA" id="ARBA00022707"/>
    </source>
</evidence>
<evidence type="ECO:0000256" key="10">
    <source>
        <dbReference type="ARBA" id="ARBA00022771"/>
    </source>
</evidence>
<reference evidence="19" key="1">
    <citation type="submission" date="2025-08" db="UniProtKB">
        <authorList>
            <consortium name="RefSeq"/>
        </authorList>
    </citation>
    <scope>IDENTIFICATION</scope>
    <source>
        <tissue evidence="19">Muscle</tissue>
    </source>
</reference>
<dbReference type="GeneID" id="106461993"/>
<evidence type="ECO:0000256" key="15">
    <source>
        <dbReference type="ARBA" id="ARBA00023288"/>
    </source>
</evidence>
<keyword evidence="13" id="KW-0472">Membrane</keyword>
<accession>A0ABM1B938</accession>
<dbReference type="InterPro" id="IPR051878">
    <property type="entry name" value="ZNRF_ubiq-protein_ligase"/>
</dbReference>
<comment type="subcellular location">
    <subcellularLocation>
        <location evidence="3">Endosome</location>
    </subcellularLocation>
    <subcellularLocation>
        <location evidence="4">Lysosome</location>
    </subcellularLocation>
    <subcellularLocation>
        <location evidence="2">Membrane</location>
        <topology evidence="2">Peripheral membrane protein</topology>
    </subcellularLocation>
</comment>
<keyword evidence="10 16" id="KW-0863">Zinc-finger</keyword>
<keyword evidence="14" id="KW-0458">Lysosome</keyword>
<keyword evidence="10 16" id="KW-0479">Metal-binding</keyword>
<evidence type="ECO:0000256" key="6">
    <source>
        <dbReference type="ARBA" id="ARBA00012483"/>
    </source>
</evidence>
<name>A0ABM1B938_LIMPO</name>
<evidence type="ECO:0000256" key="12">
    <source>
        <dbReference type="ARBA" id="ARBA00022833"/>
    </source>
</evidence>
<dbReference type="InterPro" id="IPR001841">
    <property type="entry name" value="Znf_RING"/>
</dbReference>
<keyword evidence="9" id="KW-0967">Endosome</keyword>
<dbReference type="PANTHER" id="PTHR46661:SF4">
    <property type="entry name" value="RING-TYPE DOMAIN-CONTAINING PROTEIN"/>
    <property type="match status" value="1"/>
</dbReference>